<keyword evidence="1" id="KW-0732">Signal</keyword>
<name>A0A9X3MTA5_9ACTN</name>
<organism evidence="2 3">
    <name type="scientific">Solirubrobacter ginsenosidimutans</name>
    <dbReference type="NCBI Taxonomy" id="490573"/>
    <lineage>
        <taxon>Bacteria</taxon>
        <taxon>Bacillati</taxon>
        <taxon>Actinomycetota</taxon>
        <taxon>Thermoleophilia</taxon>
        <taxon>Solirubrobacterales</taxon>
        <taxon>Solirubrobacteraceae</taxon>
        <taxon>Solirubrobacter</taxon>
    </lineage>
</organism>
<keyword evidence="3" id="KW-1185">Reference proteome</keyword>
<proteinExistence type="predicted"/>
<reference evidence="2" key="1">
    <citation type="submission" date="2022-10" db="EMBL/GenBank/DDBJ databases">
        <title>The WGS of Solirubrobacter ginsenosidimutans DSM 21036.</title>
        <authorList>
            <person name="Jiang Z."/>
        </authorList>
    </citation>
    <scope>NUCLEOTIDE SEQUENCE</scope>
    <source>
        <strain evidence="2">DSM 21036</strain>
    </source>
</reference>
<dbReference type="RefSeq" id="WP_270039945.1">
    <property type="nucleotide sequence ID" value="NZ_JAPDOD010000007.1"/>
</dbReference>
<comment type="caution">
    <text evidence="2">The sequence shown here is derived from an EMBL/GenBank/DDBJ whole genome shotgun (WGS) entry which is preliminary data.</text>
</comment>
<accession>A0A9X3MTA5</accession>
<dbReference type="AlphaFoldDB" id="A0A9X3MTA5"/>
<dbReference type="Proteomes" id="UP001149140">
    <property type="component" value="Unassembled WGS sequence"/>
</dbReference>
<feature type="chain" id="PRO_5040811103" evidence="1">
    <location>
        <begin position="35"/>
        <end position="75"/>
    </location>
</feature>
<dbReference type="EMBL" id="JAPDOD010000007">
    <property type="protein sequence ID" value="MDA0160848.1"/>
    <property type="molecule type" value="Genomic_DNA"/>
</dbReference>
<feature type="signal peptide" evidence="1">
    <location>
        <begin position="1"/>
        <end position="34"/>
    </location>
</feature>
<evidence type="ECO:0000313" key="3">
    <source>
        <dbReference type="Proteomes" id="UP001149140"/>
    </source>
</evidence>
<gene>
    <name evidence="2" type="ORF">OM076_11280</name>
</gene>
<sequence length="75" mass="7481">MFNPLRSTNAAKRRVGLPAVVALAALAVSAPAMATPIPTTAGPAPTTTVGLPGATTQGIIMRDGGVCDPIRHMGC</sequence>
<protein>
    <submittedName>
        <fullName evidence="2">Uncharacterized protein</fullName>
    </submittedName>
</protein>
<evidence type="ECO:0000256" key="1">
    <source>
        <dbReference type="SAM" id="SignalP"/>
    </source>
</evidence>
<evidence type="ECO:0000313" key="2">
    <source>
        <dbReference type="EMBL" id="MDA0160848.1"/>
    </source>
</evidence>